<organism evidence="1 2">
    <name type="scientific">Naganishia onofrii</name>
    <dbReference type="NCBI Taxonomy" id="1851511"/>
    <lineage>
        <taxon>Eukaryota</taxon>
        <taxon>Fungi</taxon>
        <taxon>Dikarya</taxon>
        <taxon>Basidiomycota</taxon>
        <taxon>Agaricomycotina</taxon>
        <taxon>Tremellomycetes</taxon>
        <taxon>Filobasidiales</taxon>
        <taxon>Filobasidiaceae</taxon>
        <taxon>Naganishia</taxon>
    </lineage>
</organism>
<accession>A0ACC2XM45</accession>
<name>A0ACC2XM45_9TREE</name>
<dbReference type="EMBL" id="JASBWV010000011">
    <property type="protein sequence ID" value="KAJ9123767.1"/>
    <property type="molecule type" value="Genomic_DNA"/>
</dbReference>
<protein>
    <submittedName>
        <fullName evidence="1">Uncharacterized protein</fullName>
    </submittedName>
</protein>
<keyword evidence="2" id="KW-1185">Reference proteome</keyword>
<reference evidence="1" key="1">
    <citation type="submission" date="2023-04" db="EMBL/GenBank/DDBJ databases">
        <title>Draft Genome sequencing of Naganishia species isolated from polar environments using Oxford Nanopore Technology.</title>
        <authorList>
            <person name="Leo P."/>
            <person name="Venkateswaran K."/>
        </authorList>
    </citation>
    <scope>NUCLEOTIDE SEQUENCE</scope>
    <source>
        <strain evidence="1">DBVPG 5303</strain>
    </source>
</reference>
<dbReference type="Proteomes" id="UP001234202">
    <property type="component" value="Unassembled WGS sequence"/>
</dbReference>
<sequence length="319" mass="35705">MKNAPVSILRQQQRLVQSSFQRRSIRSWSRVLNQPAIRTGYKFTAPSPSSIPAHRHFSHTSPKSTAFAQTARSTTKVCPSCQARLPAAASPCPECKSLVRIPSNVSYYALFGLADEPLPEEAISATNEELAQQELRQLQGGGYVLDVRDLRSRYLRRQQGCHPDSYTGQGKVSMGSQLSRQLPEHRDLQIYDLALEQSSFLNKAYSTLADPLSRAQYLLEIYGNPISETDSLDDPALLMDVMEAREELEEASTEEDVEKVKESNGERIQETMDGLAAAFGANPPDLTRGKMLAIELQYLKNLERAAREWQPGKRVEVIH</sequence>
<comment type="caution">
    <text evidence="1">The sequence shown here is derived from an EMBL/GenBank/DDBJ whole genome shotgun (WGS) entry which is preliminary data.</text>
</comment>
<evidence type="ECO:0000313" key="2">
    <source>
        <dbReference type="Proteomes" id="UP001234202"/>
    </source>
</evidence>
<gene>
    <name evidence="1" type="ORF">QFC24_003541</name>
</gene>
<evidence type="ECO:0000313" key="1">
    <source>
        <dbReference type="EMBL" id="KAJ9123767.1"/>
    </source>
</evidence>
<proteinExistence type="predicted"/>